<dbReference type="EMBL" id="GBXM01065546">
    <property type="protein sequence ID" value="JAH43031.1"/>
    <property type="molecule type" value="Transcribed_RNA"/>
</dbReference>
<accession>A0A0E9SNZ2</accession>
<name>A0A0E9SNZ2_ANGAN</name>
<sequence>MFNLHDLCKRADGHKTFSEYSS</sequence>
<organism evidence="1">
    <name type="scientific">Anguilla anguilla</name>
    <name type="common">European freshwater eel</name>
    <name type="synonym">Muraena anguilla</name>
    <dbReference type="NCBI Taxonomy" id="7936"/>
    <lineage>
        <taxon>Eukaryota</taxon>
        <taxon>Metazoa</taxon>
        <taxon>Chordata</taxon>
        <taxon>Craniata</taxon>
        <taxon>Vertebrata</taxon>
        <taxon>Euteleostomi</taxon>
        <taxon>Actinopterygii</taxon>
        <taxon>Neopterygii</taxon>
        <taxon>Teleostei</taxon>
        <taxon>Anguilliformes</taxon>
        <taxon>Anguillidae</taxon>
        <taxon>Anguilla</taxon>
    </lineage>
</organism>
<evidence type="ECO:0000313" key="1">
    <source>
        <dbReference type="EMBL" id="JAH43031.1"/>
    </source>
</evidence>
<protein>
    <submittedName>
        <fullName evidence="1">Uncharacterized protein</fullName>
    </submittedName>
</protein>
<reference evidence="1" key="2">
    <citation type="journal article" date="2015" name="Fish Shellfish Immunol.">
        <title>Early steps in the European eel (Anguilla anguilla)-Vibrio vulnificus interaction in the gills: Role of the RtxA13 toxin.</title>
        <authorList>
            <person name="Callol A."/>
            <person name="Pajuelo D."/>
            <person name="Ebbesson L."/>
            <person name="Teles M."/>
            <person name="MacKenzie S."/>
            <person name="Amaro C."/>
        </authorList>
    </citation>
    <scope>NUCLEOTIDE SEQUENCE</scope>
</reference>
<reference evidence="1" key="1">
    <citation type="submission" date="2014-11" db="EMBL/GenBank/DDBJ databases">
        <authorList>
            <person name="Amaro Gonzalez C."/>
        </authorList>
    </citation>
    <scope>NUCLEOTIDE SEQUENCE</scope>
</reference>
<proteinExistence type="predicted"/>
<dbReference type="AlphaFoldDB" id="A0A0E9SNZ2"/>